<sequence>MAVNLWTEMDAERSDRAMLRECSGWLEKVGGWESYELDARIGLKVTTARDTLKKYDAGAA</sequence>
<keyword evidence="2" id="KW-1185">Reference proteome</keyword>
<dbReference type="EMBL" id="JAVRRA010001530">
    <property type="protein sequence ID" value="KAK5279933.1"/>
    <property type="molecule type" value="Genomic_DNA"/>
</dbReference>
<comment type="caution">
    <text evidence="1">The sequence shown here is derived from an EMBL/GenBank/DDBJ whole genome shotgun (WGS) entry which is preliminary data.</text>
</comment>
<reference evidence="1 2" key="1">
    <citation type="submission" date="2023-08" db="EMBL/GenBank/DDBJ databases">
        <title>Black Yeasts Isolated from many extreme environments.</title>
        <authorList>
            <person name="Coleine C."/>
            <person name="Stajich J.E."/>
            <person name="Selbmann L."/>
        </authorList>
    </citation>
    <scope>NUCLEOTIDE SEQUENCE [LARGE SCALE GENOMIC DNA]</scope>
    <source>
        <strain evidence="1 2">CCFEE 536</strain>
    </source>
</reference>
<dbReference type="Proteomes" id="UP001357485">
    <property type="component" value="Unassembled WGS sequence"/>
</dbReference>
<evidence type="ECO:0000313" key="1">
    <source>
        <dbReference type="EMBL" id="KAK5279933.1"/>
    </source>
</evidence>
<gene>
    <name evidence="1" type="primary">IML2_2</name>
    <name evidence="1" type="ORF">LTR16_007293</name>
</gene>
<organism evidence="1 2">
    <name type="scientific">Cryomyces antarcticus</name>
    <dbReference type="NCBI Taxonomy" id="329879"/>
    <lineage>
        <taxon>Eukaryota</taxon>
        <taxon>Fungi</taxon>
        <taxon>Dikarya</taxon>
        <taxon>Ascomycota</taxon>
        <taxon>Pezizomycotina</taxon>
        <taxon>Dothideomycetes</taxon>
        <taxon>Dothideomycetes incertae sedis</taxon>
        <taxon>Cryomyces</taxon>
    </lineage>
</organism>
<name>A0ABR0M4C0_9PEZI</name>
<evidence type="ECO:0000313" key="2">
    <source>
        <dbReference type="Proteomes" id="UP001357485"/>
    </source>
</evidence>
<accession>A0ABR0M4C0</accession>
<protein>
    <submittedName>
        <fullName evidence="1">Mitochondrial outer membrane protein iml2</fullName>
    </submittedName>
</protein>
<proteinExistence type="predicted"/>